<gene>
    <name evidence="1" type="ORF">K9B37_03155</name>
</gene>
<evidence type="ECO:0000313" key="1">
    <source>
        <dbReference type="EMBL" id="MBZ6075294.1"/>
    </source>
</evidence>
<dbReference type="RefSeq" id="WP_224311348.1">
    <property type="nucleotide sequence ID" value="NZ_JAIRBM010000002.1"/>
</dbReference>
<proteinExistence type="predicted"/>
<keyword evidence="2" id="KW-1185">Reference proteome</keyword>
<evidence type="ECO:0000313" key="2">
    <source>
        <dbReference type="Proteomes" id="UP000704176"/>
    </source>
</evidence>
<organism evidence="1 2">
    <name type="scientific">Microvirga puerhi</name>
    <dbReference type="NCBI Taxonomy" id="2876078"/>
    <lineage>
        <taxon>Bacteria</taxon>
        <taxon>Pseudomonadati</taxon>
        <taxon>Pseudomonadota</taxon>
        <taxon>Alphaproteobacteria</taxon>
        <taxon>Hyphomicrobiales</taxon>
        <taxon>Methylobacteriaceae</taxon>
        <taxon>Microvirga</taxon>
    </lineage>
</organism>
<dbReference type="EMBL" id="JAIRBM010000002">
    <property type="protein sequence ID" value="MBZ6075294.1"/>
    <property type="molecule type" value="Genomic_DNA"/>
</dbReference>
<sequence length="50" mass="5511">MTLQIEMGPVAGDELGHVVNPADEIVGGELVTRSMWERSNLELPQHCHTL</sequence>
<comment type="caution">
    <text evidence="1">The sequence shown here is derived from an EMBL/GenBank/DDBJ whole genome shotgun (WGS) entry which is preliminary data.</text>
</comment>
<dbReference type="Proteomes" id="UP000704176">
    <property type="component" value="Unassembled WGS sequence"/>
</dbReference>
<reference evidence="1 2" key="1">
    <citation type="submission" date="2021-09" db="EMBL/GenBank/DDBJ databases">
        <title>The complete genome sequence of a new microorganism.</title>
        <authorList>
            <person name="Zi Z."/>
        </authorList>
    </citation>
    <scope>NUCLEOTIDE SEQUENCE [LARGE SCALE GENOMIC DNA]</scope>
    <source>
        <strain evidence="1 2">WGZ8</strain>
    </source>
</reference>
<accession>A0ABS7VJ61</accession>
<name>A0ABS7VJ61_9HYPH</name>
<protein>
    <submittedName>
        <fullName evidence="1">Uncharacterized protein</fullName>
    </submittedName>
</protein>